<evidence type="ECO:0000313" key="2">
    <source>
        <dbReference type="Proteomes" id="UP000018842"/>
    </source>
</evidence>
<comment type="caution">
    <text evidence="1">The sequence shown here is derived from an EMBL/GenBank/DDBJ whole genome shotgun (WGS) entry which is preliminary data.</text>
</comment>
<evidence type="ECO:0000313" key="1">
    <source>
        <dbReference type="EMBL" id="GAE17926.1"/>
    </source>
</evidence>
<sequence>MYKEIWEVPFQPAASRGGQSGTFFSFKANHRKQCVVCGAVKAVFSFHLKPITGSNALFGCSKSSILFPSKANHRKQCAVWLQ</sequence>
<dbReference type="Proteomes" id="UP000018842">
    <property type="component" value="Unassembled WGS sequence"/>
</dbReference>
<dbReference type="EMBL" id="BAIR01000004">
    <property type="protein sequence ID" value="GAE17926.1"/>
    <property type="molecule type" value="Genomic_DNA"/>
</dbReference>
<dbReference type="AlphaFoldDB" id="W4PDS4"/>
<accession>W4PDS4</accession>
<proteinExistence type="predicted"/>
<reference evidence="2" key="1">
    <citation type="journal article" date="2014" name="Genome">
        <title>Draft Genome Sequences of Three Strains of Bacteroides pyogenes Isolated from a Cat and Swine.</title>
        <authorList>
            <person name="Sakamoto M."/>
            <person name="Oshima K."/>
            <person name="Suda W."/>
            <person name="Kitamura K."/>
            <person name="Iida T."/>
            <person name="Hattori M."/>
            <person name="Ohkuma M."/>
        </authorList>
    </citation>
    <scope>NUCLEOTIDE SEQUENCE [LARGE SCALE GENOMIC DNA]</scope>
    <source>
        <strain evidence="2">JCM 6294</strain>
    </source>
</reference>
<organism evidence="1 2">
    <name type="scientific">Bacteroides pyogenes DSM 20611 = JCM 6294</name>
    <dbReference type="NCBI Taxonomy" id="1121100"/>
    <lineage>
        <taxon>Bacteria</taxon>
        <taxon>Pseudomonadati</taxon>
        <taxon>Bacteroidota</taxon>
        <taxon>Bacteroidia</taxon>
        <taxon>Bacteroidales</taxon>
        <taxon>Bacteroidaceae</taxon>
        <taxon>Bacteroides</taxon>
    </lineage>
</organism>
<protein>
    <submittedName>
        <fullName evidence="1">Uncharacterized protein</fullName>
    </submittedName>
</protein>
<gene>
    <name evidence="1" type="ORF">JCM6294_746</name>
</gene>
<name>W4PDS4_9BACE</name>